<accession>A0A317CH42</accession>
<gene>
    <name evidence="3" type="ORF">DKW60_09895</name>
</gene>
<dbReference type="EMBL" id="QGKM01000023">
    <property type="protein sequence ID" value="PWQ97679.1"/>
    <property type="molecule type" value="Genomic_DNA"/>
</dbReference>
<keyword evidence="2" id="KW-1133">Transmembrane helix</keyword>
<feature type="transmembrane region" description="Helical" evidence="2">
    <location>
        <begin position="87"/>
        <end position="111"/>
    </location>
</feature>
<comment type="caution">
    <text evidence="3">The sequence shown here is derived from an EMBL/GenBank/DDBJ whole genome shotgun (WGS) entry which is preliminary data.</text>
</comment>
<dbReference type="OrthoDB" id="9819226at2"/>
<evidence type="ECO:0000313" key="3">
    <source>
        <dbReference type="EMBL" id="PWQ97679.1"/>
    </source>
</evidence>
<dbReference type="AlphaFoldDB" id="A0A317CH42"/>
<organism evidence="3 4">
    <name type="scientific">Leucothrix pacifica</name>
    <dbReference type="NCBI Taxonomy" id="1247513"/>
    <lineage>
        <taxon>Bacteria</taxon>
        <taxon>Pseudomonadati</taxon>
        <taxon>Pseudomonadota</taxon>
        <taxon>Gammaproteobacteria</taxon>
        <taxon>Thiotrichales</taxon>
        <taxon>Thiotrichaceae</taxon>
        <taxon>Leucothrix</taxon>
    </lineage>
</organism>
<dbReference type="RefSeq" id="WP_109837495.1">
    <property type="nucleotide sequence ID" value="NZ_QGKM01000023.1"/>
</dbReference>
<sequence>MSAVFRNQVIAGHSVGASRLFGALLMLIAVSLVLVNSYHMGNFLDSKLTTAESLFIWSVMLYAAGTGIAALEIPLGKSLVTSYRLDGLSFGVFIQALFACVIACMAVFAGVNSQLADADRRDTQTASYSVGASSFANMKRSAAITRDAAIARASLIHNSESRQIAILDAKAAYQNRLVDIAQQEASHTLKKPVQMLESGSDEQYITIMLFSIACSFGALFVSMFHAVYINPLVAMPAFSLKAKKAHDWNSDGSNFQAANHELSPLANRFNGFLQREKVPAKALPRQAESVNSNKGSSGDIENRPAPVDSMAGAVSNSENDAGVRTPNVDTEKGGKIDYSETHYEQIRDGVLIGEIKPTQRPIKSKLVKMNVSFVTDAERQQKAGEILERLKDERVILDNPDFGKGGQVVAKYIVNPEFVLPTDQTGEGELMYRSACPECGKKTSVSESNLKAWNGQVGCTDCQIVYSVKENQTGTWINSP</sequence>
<keyword evidence="2" id="KW-0472">Membrane</keyword>
<evidence type="ECO:0000313" key="4">
    <source>
        <dbReference type="Proteomes" id="UP000245539"/>
    </source>
</evidence>
<evidence type="ECO:0000256" key="1">
    <source>
        <dbReference type="SAM" id="MobiDB-lite"/>
    </source>
</evidence>
<proteinExistence type="predicted"/>
<protein>
    <submittedName>
        <fullName evidence="3">Uncharacterized protein</fullName>
    </submittedName>
</protein>
<keyword evidence="4" id="KW-1185">Reference proteome</keyword>
<keyword evidence="2" id="KW-0812">Transmembrane</keyword>
<feature type="region of interest" description="Disordered" evidence="1">
    <location>
        <begin position="280"/>
        <end position="334"/>
    </location>
</feature>
<feature type="transmembrane region" description="Helical" evidence="2">
    <location>
        <begin position="54"/>
        <end position="75"/>
    </location>
</feature>
<dbReference type="Proteomes" id="UP000245539">
    <property type="component" value="Unassembled WGS sequence"/>
</dbReference>
<name>A0A317CH42_9GAMM</name>
<feature type="transmembrane region" description="Helical" evidence="2">
    <location>
        <begin position="20"/>
        <end position="39"/>
    </location>
</feature>
<reference evidence="3 4" key="1">
    <citation type="submission" date="2018-05" db="EMBL/GenBank/DDBJ databases">
        <title>Leucothrix arctica sp. nov., isolated from Arctic seawater.</title>
        <authorList>
            <person name="Choi A."/>
            <person name="Baek K."/>
        </authorList>
    </citation>
    <scope>NUCLEOTIDE SEQUENCE [LARGE SCALE GENOMIC DNA]</scope>
    <source>
        <strain evidence="3 4">JCM 18388</strain>
    </source>
</reference>
<evidence type="ECO:0000256" key="2">
    <source>
        <dbReference type="SAM" id="Phobius"/>
    </source>
</evidence>
<feature type="transmembrane region" description="Helical" evidence="2">
    <location>
        <begin position="204"/>
        <end position="229"/>
    </location>
</feature>